<dbReference type="InterPro" id="IPR006342">
    <property type="entry name" value="FkbM_mtfrase"/>
</dbReference>
<dbReference type="GO" id="GO:0031902">
    <property type="term" value="C:late endosome membrane"/>
    <property type="evidence" value="ECO:0007669"/>
    <property type="project" value="TreeGrafter"/>
</dbReference>
<dbReference type="NCBIfam" id="TIGR01444">
    <property type="entry name" value="fkbM_fam"/>
    <property type="match status" value="1"/>
</dbReference>
<dbReference type="Pfam" id="PF05050">
    <property type="entry name" value="Methyltransf_21"/>
    <property type="match status" value="1"/>
</dbReference>
<evidence type="ECO:0000313" key="2">
    <source>
        <dbReference type="EMBL" id="KKM80139.1"/>
    </source>
</evidence>
<dbReference type="GO" id="GO:0016197">
    <property type="term" value="P:endosomal transport"/>
    <property type="evidence" value="ECO:0007669"/>
    <property type="project" value="TreeGrafter"/>
</dbReference>
<dbReference type="GO" id="GO:0005794">
    <property type="term" value="C:Golgi apparatus"/>
    <property type="evidence" value="ECO:0007669"/>
    <property type="project" value="TreeGrafter"/>
</dbReference>
<dbReference type="AlphaFoldDB" id="A0A0F9KD44"/>
<dbReference type="InterPro" id="IPR053202">
    <property type="entry name" value="EGF_Rcpt_Signaling_Reg"/>
</dbReference>
<feature type="domain" description="Methyltransferase FkbM" evidence="1">
    <location>
        <begin position="38"/>
        <end position="196"/>
    </location>
</feature>
<dbReference type="Gene3D" id="3.40.50.150">
    <property type="entry name" value="Vaccinia Virus protein VP39"/>
    <property type="match status" value="1"/>
</dbReference>
<reference evidence="2" key="1">
    <citation type="journal article" date="2015" name="Nature">
        <title>Complex archaea that bridge the gap between prokaryotes and eukaryotes.</title>
        <authorList>
            <person name="Spang A."/>
            <person name="Saw J.H."/>
            <person name="Jorgensen S.L."/>
            <person name="Zaremba-Niedzwiedzka K."/>
            <person name="Martijn J."/>
            <person name="Lind A.E."/>
            <person name="van Eijk R."/>
            <person name="Schleper C."/>
            <person name="Guy L."/>
            <person name="Ettema T.J."/>
        </authorList>
    </citation>
    <scope>NUCLEOTIDE SEQUENCE</scope>
</reference>
<dbReference type="GO" id="GO:0005886">
    <property type="term" value="C:plasma membrane"/>
    <property type="evidence" value="ECO:0007669"/>
    <property type="project" value="TreeGrafter"/>
</dbReference>
<proteinExistence type="predicted"/>
<dbReference type="PANTHER" id="PTHR34009:SF2">
    <property type="entry name" value="PROTEIN STAR"/>
    <property type="match status" value="1"/>
</dbReference>
<dbReference type="EMBL" id="LAZR01008227">
    <property type="protein sequence ID" value="KKM80139.1"/>
    <property type="molecule type" value="Genomic_DNA"/>
</dbReference>
<accession>A0A0F9KD44</accession>
<name>A0A0F9KD44_9ZZZZ</name>
<sequence>MSKKSTKPTRFYGQWRPHTDEVLWENYFQGKQNGFFVDCGAGNGTGWSNCYIFEKEFGWTGINIEASPSSYSELLGNRPDALNIHAGLSNKDGEEMFNDMGGGSGSFKHHPKHLKKLLGFGKLNNYIPVQVLTFRSLVSKYQLEEIDLFSLDVEGFELQIVEGMKGSKIFPNVICLEHSISGIDKLTEMLSELGYHLDFISFNNAYFSNGDTEKREWYGETGLQAKFTIEGI</sequence>
<dbReference type="InterPro" id="IPR029063">
    <property type="entry name" value="SAM-dependent_MTases_sf"/>
</dbReference>
<protein>
    <recommendedName>
        <fullName evidence="1">Methyltransferase FkbM domain-containing protein</fullName>
    </recommendedName>
</protein>
<dbReference type="SUPFAM" id="SSF53335">
    <property type="entry name" value="S-adenosyl-L-methionine-dependent methyltransferases"/>
    <property type="match status" value="1"/>
</dbReference>
<comment type="caution">
    <text evidence="2">The sequence shown here is derived from an EMBL/GenBank/DDBJ whole genome shotgun (WGS) entry which is preliminary data.</text>
</comment>
<evidence type="ECO:0000259" key="1">
    <source>
        <dbReference type="Pfam" id="PF05050"/>
    </source>
</evidence>
<organism evidence="2">
    <name type="scientific">marine sediment metagenome</name>
    <dbReference type="NCBI Taxonomy" id="412755"/>
    <lineage>
        <taxon>unclassified sequences</taxon>
        <taxon>metagenomes</taxon>
        <taxon>ecological metagenomes</taxon>
    </lineage>
</organism>
<dbReference type="GO" id="GO:0005789">
    <property type="term" value="C:endoplasmic reticulum membrane"/>
    <property type="evidence" value="ECO:0007669"/>
    <property type="project" value="TreeGrafter"/>
</dbReference>
<dbReference type="PANTHER" id="PTHR34009">
    <property type="entry name" value="PROTEIN STAR"/>
    <property type="match status" value="1"/>
</dbReference>
<dbReference type="GO" id="GO:0006888">
    <property type="term" value="P:endoplasmic reticulum to Golgi vesicle-mediated transport"/>
    <property type="evidence" value="ECO:0007669"/>
    <property type="project" value="TreeGrafter"/>
</dbReference>
<gene>
    <name evidence="2" type="ORF">LCGC14_1342890</name>
</gene>